<keyword evidence="4" id="KW-1185">Reference proteome</keyword>
<feature type="domain" description="Phosphatidic acid phosphatase type 2/haloperoxidase" evidence="2">
    <location>
        <begin position="113"/>
        <end position="228"/>
    </location>
</feature>
<protein>
    <submittedName>
        <fullName evidence="3">Undecaprenyl-diphosphatase</fullName>
    </submittedName>
</protein>
<dbReference type="STRING" id="1164594.SAMN05216204_102340"/>
<dbReference type="SMART" id="SM00014">
    <property type="entry name" value="acidPPc"/>
    <property type="match status" value="1"/>
</dbReference>
<evidence type="ECO:0000259" key="2">
    <source>
        <dbReference type="SMART" id="SM00014"/>
    </source>
</evidence>
<dbReference type="PANTHER" id="PTHR14969:SF13">
    <property type="entry name" value="AT30094P"/>
    <property type="match status" value="1"/>
</dbReference>
<dbReference type="SUPFAM" id="SSF48317">
    <property type="entry name" value="Acid phosphatase/Vanadium-dependent haloperoxidase"/>
    <property type="match status" value="1"/>
</dbReference>
<evidence type="ECO:0000256" key="1">
    <source>
        <dbReference type="SAM" id="Phobius"/>
    </source>
</evidence>
<dbReference type="Proteomes" id="UP000198639">
    <property type="component" value="Unassembled WGS sequence"/>
</dbReference>
<name>A0A1I1F7J0_9BURK</name>
<feature type="transmembrane region" description="Helical" evidence="1">
    <location>
        <begin position="213"/>
        <end position="234"/>
    </location>
</feature>
<sequence length="254" mass="27324">MPHDPPVSFPARLHRFAAARFSPEGEYGLHLTAGVLLLLLATAVFARMAGAVVAGAPITQLDVEVANWLHAHARANALPRQVLTAITHVHSTPGILVLAAVAGAWLYRRRQRYWTVALAASVPGGLVLNVLLKRSFERARPHFAEPLLELSTYSFPSGHTMAATVLYGFIACYASRHARGWAGRVLPFVLALAMVATVAFSRMYLGVHYLSDVLAAAAEGCGWLAICITGAATLERRSRARARRAGEAVATQDI</sequence>
<dbReference type="AlphaFoldDB" id="A0A1I1F7J0"/>
<keyword evidence="1" id="KW-0472">Membrane</keyword>
<gene>
    <name evidence="3" type="ORF">SAMN05216204_102340</name>
</gene>
<dbReference type="CDD" id="cd03392">
    <property type="entry name" value="PAP2_like_2"/>
    <property type="match status" value="1"/>
</dbReference>
<keyword evidence="1" id="KW-1133">Transmembrane helix</keyword>
<reference evidence="4" key="1">
    <citation type="submission" date="2016-10" db="EMBL/GenBank/DDBJ databases">
        <authorList>
            <person name="Varghese N."/>
            <person name="Submissions S."/>
        </authorList>
    </citation>
    <scope>NUCLEOTIDE SEQUENCE [LARGE SCALE GENOMIC DNA]</scope>
    <source>
        <strain evidence="4">CGMCC 1.12041</strain>
    </source>
</reference>
<organism evidence="3 4">
    <name type="scientific">Massilia yuzhufengensis</name>
    <dbReference type="NCBI Taxonomy" id="1164594"/>
    <lineage>
        <taxon>Bacteria</taxon>
        <taxon>Pseudomonadati</taxon>
        <taxon>Pseudomonadota</taxon>
        <taxon>Betaproteobacteria</taxon>
        <taxon>Burkholderiales</taxon>
        <taxon>Oxalobacteraceae</taxon>
        <taxon>Telluria group</taxon>
        <taxon>Massilia</taxon>
    </lineage>
</organism>
<feature type="transmembrane region" description="Helical" evidence="1">
    <location>
        <begin position="185"/>
        <end position="207"/>
    </location>
</feature>
<dbReference type="EMBL" id="FOLD01000002">
    <property type="protein sequence ID" value="SFB93678.1"/>
    <property type="molecule type" value="Genomic_DNA"/>
</dbReference>
<accession>A0A1I1F7J0</accession>
<dbReference type="InterPro" id="IPR036938">
    <property type="entry name" value="PAP2/HPO_sf"/>
</dbReference>
<dbReference type="OrthoDB" id="9780918at2"/>
<evidence type="ECO:0000313" key="4">
    <source>
        <dbReference type="Proteomes" id="UP000198639"/>
    </source>
</evidence>
<feature type="transmembrane region" description="Helical" evidence="1">
    <location>
        <begin position="82"/>
        <end position="107"/>
    </location>
</feature>
<dbReference type="RefSeq" id="WP_091871170.1">
    <property type="nucleotide sequence ID" value="NZ_FOLD01000002.1"/>
</dbReference>
<dbReference type="Pfam" id="PF01569">
    <property type="entry name" value="PAP2"/>
    <property type="match status" value="1"/>
</dbReference>
<feature type="transmembrane region" description="Helical" evidence="1">
    <location>
        <begin position="113"/>
        <end position="132"/>
    </location>
</feature>
<dbReference type="InterPro" id="IPR000326">
    <property type="entry name" value="PAP2/HPO"/>
</dbReference>
<evidence type="ECO:0000313" key="3">
    <source>
        <dbReference type="EMBL" id="SFB93678.1"/>
    </source>
</evidence>
<feature type="transmembrane region" description="Helical" evidence="1">
    <location>
        <begin position="27"/>
        <end position="46"/>
    </location>
</feature>
<dbReference type="PANTHER" id="PTHR14969">
    <property type="entry name" value="SPHINGOSINE-1-PHOSPHATE PHOSPHOHYDROLASE"/>
    <property type="match status" value="1"/>
</dbReference>
<keyword evidence="1" id="KW-0812">Transmembrane</keyword>
<proteinExistence type="predicted"/>
<dbReference type="Gene3D" id="1.20.144.10">
    <property type="entry name" value="Phosphatidic acid phosphatase type 2/haloperoxidase"/>
    <property type="match status" value="2"/>
</dbReference>